<feature type="transmembrane region" description="Helical" evidence="2">
    <location>
        <begin position="44"/>
        <end position="62"/>
    </location>
</feature>
<dbReference type="AlphaFoldDB" id="A0A5B2VRV6"/>
<evidence type="ECO:0000256" key="2">
    <source>
        <dbReference type="SAM" id="Phobius"/>
    </source>
</evidence>
<comment type="caution">
    <text evidence="3">The sequence shown here is derived from an EMBL/GenBank/DDBJ whole genome shotgun (WGS) entry which is preliminary data.</text>
</comment>
<accession>A0A5B2VRV6</accession>
<feature type="transmembrane region" description="Helical" evidence="2">
    <location>
        <begin position="113"/>
        <end position="140"/>
    </location>
</feature>
<keyword evidence="2" id="KW-1133">Transmembrane helix</keyword>
<feature type="transmembrane region" description="Helical" evidence="2">
    <location>
        <begin position="146"/>
        <end position="164"/>
    </location>
</feature>
<proteinExistence type="predicted"/>
<reference evidence="3 4" key="2">
    <citation type="submission" date="2019-09" db="EMBL/GenBank/DDBJ databases">
        <authorList>
            <person name="Jin C."/>
        </authorList>
    </citation>
    <scope>NUCLEOTIDE SEQUENCE [LARGE SCALE GENOMIC DNA]</scope>
    <source>
        <strain evidence="3 4">BN140078</strain>
    </source>
</reference>
<keyword evidence="4" id="KW-1185">Reference proteome</keyword>
<dbReference type="EMBL" id="VUOC01000004">
    <property type="protein sequence ID" value="KAA2240879.1"/>
    <property type="molecule type" value="Genomic_DNA"/>
</dbReference>
<protein>
    <submittedName>
        <fullName evidence="3">Uncharacterized protein</fullName>
    </submittedName>
</protein>
<dbReference type="RefSeq" id="WP_149842058.1">
    <property type="nucleotide sequence ID" value="NZ_VUOC01000004.1"/>
</dbReference>
<evidence type="ECO:0000313" key="4">
    <source>
        <dbReference type="Proteomes" id="UP000324611"/>
    </source>
</evidence>
<feature type="transmembrane region" description="Helical" evidence="2">
    <location>
        <begin position="68"/>
        <end position="93"/>
    </location>
</feature>
<evidence type="ECO:0000256" key="1">
    <source>
        <dbReference type="SAM" id="MobiDB-lite"/>
    </source>
</evidence>
<sequence>MEQDPLKSAWQQATGESGNKQAGDLRAMAGKRSYPVLKGIRRQLTIECLGYAAFLLVYYDFFDGDKRPFFLNALLVAAVAFMLLHNAAGYWVIKDPLQAGSLQQSLQTYLQKLRQYAAVSITSRLLGIAALLIFFMASIHWTSTKYWILAGGLLVLALQLLLLYRIWAGRIKQLGGIVAELGRPE</sequence>
<name>A0A5B2VRV6_9BACT</name>
<evidence type="ECO:0000313" key="3">
    <source>
        <dbReference type="EMBL" id="KAA2240879.1"/>
    </source>
</evidence>
<keyword evidence="2" id="KW-0812">Transmembrane</keyword>
<feature type="compositionally biased region" description="Polar residues" evidence="1">
    <location>
        <begin position="9"/>
        <end position="20"/>
    </location>
</feature>
<feature type="region of interest" description="Disordered" evidence="1">
    <location>
        <begin position="1"/>
        <end position="22"/>
    </location>
</feature>
<gene>
    <name evidence="3" type="ORF">F0L74_32635</name>
</gene>
<organism evidence="3 4">
    <name type="scientific">Chitinophaga agrisoli</name>
    <dbReference type="NCBI Taxonomy" id="2607653"/>
    <lineage>
        <taxon>Bacteria</taxon>
        <taxon>Pseudomonadati</taxon>
        <taxon>Bacteroidota</taxon>
        <taxon>Chitinophagia</taxon>
        <taxon>Chitinophagales</taxon>
        <taxon>Chitinophagaceae</taxon>
        <taxon>Chitinophaga</taxon>
    </lineage>
</organism>
<dbReference type="Proteomes" id="UP000324611">
    <property type="component" value="Unassembled WGS sequence"/>
</dbReference>
<keyword evidence="2" id="KW-0472">Membrane</keyword>
<reference evidence="3 4" key="1">
    <citation type="submission" date="2019-09" db="EMBL/GenBank/DDBJ databases">
        <title>Chitinophaga ginsengihumi sp. nov., isolated from soil of ginseng rhizosphere.</title>
        <authorList>
            <person name="Lee J."/>
        </authorList>
    </citation>
    <scope>NUCLEOTIDE SEQUENCE [LARGE SCALE GENOMIC DNA]</scope>
    <source>
        <strain evidence="3 4">BN140078</strain>
    </source>
</reference>